<name>A0A7S3YUB1_9EUKA</name>
<dbReference type="EMBL" id="HBIV01019149">
    <property type="protein sequence ID" value="CAE0662244.1"/>
    <property type="molecule type" value="Transcribed_RNA"/>
</dbReference>
<protein>
    <recommendedName>
        <fullName evidence="1">Rubisco LSMT substrate-binding domain-containing protein</fullName>
    </recommendedName>
</protein>
<reference evidence="2" key="1">
    <citation type="submission" date="2021-01" db="EMBL/GenBank/DDBJ databases">
        <authorList>
            <person name="Corre E."/>
            <person name="Pelletier E."/>
            <person name="Niang G."/>
            <person name="Scheremetjew M."/>
            <person name="Finn R."/>
            <person name="Kale V."/>
            <person name="Holt S."/>
            <person name="Cochrane G."/>
            <person name="Meng A."/>
            <person name="Brown T."/>
            <person name="Cohen L."/>
        </authorList>
    </citation>
    <scope>NUCLEOTIDE SEQUENCE</scope>
    <source>
        <strain evidence="2">CCCM811</strain>
    </source>
</reference>
<proteinExistence type="predicted"/>
<dbReference type="Gene3D" id="3.90.1420.10">
    <property type="entry name" value="Rubisco LSMT, substrate-binding domain"/>
    <property type="match status" value="1"/>
</dbReference>
<dbReference type="InterPro" id="IPR036464">
    <property type="entry name" value="Rubisco_LSMT_subst-bd_sf"/>
</dbReference>
<dbReference type="InterPro" id="IPR015353">
    <property type="entry name" value="Rubisco_LSMT_subst-bd"/>
</dbReference>
<dbReference type="SUPFAM" id="SSF81822">
    <property type="entry name" value="RuBisCo LSMT C-terminal, substrate-binding domain"/>
    <property type="match status" value="1"/>
</dbReference>
<evidence type="ECO:0000313" key="2">
    <source>
        <dbReference type="EMBL" id="CAE0662244.1"/>
    </source>
</evidence>
<sequence>MRDSVAVPVYIGLLCQKKILTLSRNGQKIPSPAFSALRMAAYFAQAPLVPVSGGKTKCPALSKYLRERPERKAGISATAGGKRRWRKVKNAPSSLSEVLQLPEKRLKDLRCRAISVANERFVLDMLRHSCKLALSKYPTSLEADKKTRNHLEQEPNSTRMMKEDPTNHLRHIFSLRVRMGEKRVLKWHVELCTLALRWIDKSIECLGDQRPQGVDDGSSRSLLQKSPAARAYLDCVLKPLLLASQR</sequence>
<organism evidence="2">
    <name type="scientific">Lotharella globosa</name>
    <dbReference type="NCBI Taxonomy" id="91324"/>
    <lineage>
        <taxon>Eukaryota</taxon>
        <taxon>Sar</taxon>
        <taxon>Rhizaria</taxon>
        <taxon>Cercozoa</taxon>
        <taxon>Chlorarachniophyceae</taxon>
        <taxon>Lotharella</taxon>
    </lineage>
</organism>
<dbReference type="Pfam" id="PF09273">
    <property type="entry name" value="Rubis-subs-bind"/>
    <property type="match status" value="1"/>
</dbReference>
<dbReference type="AlphaFoldDB" id="A0A7S3YUB1"/>
<accession>A0A7S3YUB1</accession>
<feature type="domain" description="Rubisco LSMT substrate-binding" evidence="1">
    <location>
        <begin position="106"/>
        <end position="185"/>
    </location>
</feature>
<evidence type="ECO:0000259" key="1">
    <source>
        <dbReference type="Pfam" id="PF09273"/>
    </source>
</evidence>
<gene>
    <name evidence="2" type="ORF">LGLO00237_LOCUS13842</name>
</gene>